<dbReference type="SUPFAM" id="SSF53649">
    <property type="entry name" value="Alkaline phosphatase-like"/>
    <property type="match status" value="1"/>
</dbReference>
<dbReference type="InterPro" id="IPR017850">
    <property type="entry name" value="Alkaline_phosphatase_core_sf"/>
</dbReference>
<dbReference type="AlphaFoldDB" id="A6DI17"/>
<name>A6DI17_9BACT</name>
<dbReference type="Gene3D" id="3.30.1120.10">
    <property type="match status" value="1"/>
</dbReference>
<dbReference type="Pfam" id="PF00884">
    <property type="entry name" value="Sulfatase"/>
    <property type="match status" value="1"/>
</dbReference>
<evidence type="ECO:0000313" key="6">
    <source>
        <dbReference type="Proteomes" id="UP000004947"/>
    </source>
</evidence>
<dbReference type="InterPro" id="IPR050738">
    <property type="entry name" value="Sulfatase"/>
</dbReference>
<feature type="chain" id="PRO_5002692265" evidence="3">
    <location>
        <begin position="19"/>
        <end position="590"/>
    </location>
</feature>
<dbReference type="Gene3D" id="3.40.720.10">
    <property type="entry name" value="Alkaline Phosphatase, subunit A"/>
    <property type="match status" value="1"/>
</dbReference>
<dbReference type="EMBL" id="ABCK01000004">
    <property type="protein sequence ID" value="EDM28671.1"/>
    <property type="molecule type" value="Genomic_DNA"/>
</dbReference>
<dbReference type="CDD" id="cd16146">
    <property type="entry name" value="ARS_like"/>
    <property type="match status" value="1"/>
</dbReference>
<evidence type="ECO:0000313" key="5">
    <source>
        <dbReference type="EMBL" id="EDM28671.1"/>
    </source>
</evidence>
<dbReference type="STRING" id="313628.LNTAR_08879"/>
<proteinExistence type="inferred from homology"/>
<gene>
    <name evidence="5" type="ORF">LNTAR_08879</name>
</gene>
<comment type="similarity">
    <text evidence="1">Belongs to the sulfatase family.</text>
</comment>
<dbReference type="PANTHER" id="PTHR42693">
    <property type="entry name" value="ARYLSULFATASE FAMILY MEMBER"/>
    <property type="match status" value="1"/>
</dbReference>
<keyword evidence="2" id="KW-0378">Hydrolase</keyword>
<protein>
    <submittedName>
        <fullName evidence="5">N-acetylgalactosamine-4-sulfatase</fullName>
    </submittedName>
</protein>
<feature type="signal peptide" evidence="3">
    <location>
        <begin position="1"/>
        <end position="18"/>
    </location>
</feature>
<dbReference type="Proteomes" id="UP000004947">
    <property type="component" value="Unassembled WGS sequence"/>
</dbReference>
<feature type="domain" description="Sulfatase N-terminal" evidence="4">
    <location>
        <begin position="21"/>
        <end position="332"/>
    </location>
</feature>
<sequence length="590" mass="65943">MKLFSILIFALLSSSALADKPNVIIIMTDDQGNNLGYEGNPHVRTPHIDRVAMNSVRLGNFHQMPMCTASRAALMTGKYAEYTGAWRTSLGRTLMRGDNYTIAEAFRDQGYATGHFGKWHLGDNYPMRPMDQGFDEVVALGCGAVGQIGDYWANDYFDDTYIHNGEYKKYEGYCTDVFFNETMRFIKETKDKPFFIYLAPNVTHLPLIVADKYSQRHIDNGINPKLATFYGMVDNLDENFGRLMDCLKEEGELENTILLYTTDDGMQGAAGNSTPTTWFKGMRGKKGSKEEGGHRVSCFMSWPAGNIGKAGSLNNTLTSVLDLYPSMLDLCGLELPKGIDFNGRSFKTYLTQPLAPEDDERVLFFYYFNPKKLDDREKTNCVIWKNWRLLSSKNLYDISKDLMQENDVASQHPEVVEKLVAAFDAYHAKGKALVQAPVRILVGAPAAPVVVMTSQDAYATPVGNPPKWKGQSFTQRAPEKLEQSYGPYMLDIVRDGNYTIKLSRYPLYTGMTFSDGKIKKGETAKVIEKVRMTIAGQTLEKQVSAKDTHASFTLELKKGAAALDTALLGDGLNGIAYFVTVEYNEKLASK</sequence>
<accession>A6DI17</accession>
<keyword evidence="3" id="KW-0732">Signal</keyword>
<dbReference type="eggNOG" id="COG3119">
    <property type="taxonomic scope" value="Bacteria"/>
</dbReference>
<dbReference type="RefSeq" id="WP_007277550.1">
    <property type="nucleotide sequence ID" value="NZ_ABCK01000004.1"/>
</dbReference>
<organism evidence="5 6">
    <name type="scientific">Lentisphaera araneosa HTCC2155</name>
    <dbReference type="NCBI Taxonomy" id="313628"/>
    <lineage>
        <taxon>Bacteria</taxon>
        <taxon>Pseudomonadati</taxon>
        <taxon>Lentisphaerota</taxon>
        <taxon>Lentisphaeria</taxon>
        <taxon>Lentisphaerales</taxon>
        <taxon>Lentisphaeraceae</taxon>
        <taxon>Lentisphaera</taxon>
    </lineage>
</organism>
<dbReference type="GO" id="GO:0004065">
    <property type="term" value="F:arylsulfatase activity"/>
    <property type="evidence" value="ECO:0007669"/>
    <property type="project" value="TreeGrafter"/>
</dbReference>
<dbReference type="PANTHER" id="PTHR42693:SF53">
    <property type="entry name" value="ENDO-4-O-SULFATASE"/>
    <property type="match status" value="1"/>
</dbReference>
<keyword evidence="6" id="KW-1185">Reference proteome</keyword>
<comment type="caution">
    <text evidence="5">The sequence shown here is derived from an EMBL/GenBank/DDBJ whole genome shotgun (WGS) entry which is preliminary data.</text>
</comment>
<evidence type="ECO:0000256" key="1">
    <source>
        <dbReference type="ARBA" id="ARBA00008779"/>
    </source>
</evidence>
<evidence type="ECO:0000256" key="3">
    <source>
        <dbReference type="SAM" id="SignalP"/>
    </source>
</evidence>
<evidence type="ECO:0000259" key="4">
    <source>
        <dbReference type="Pfam" id="PF00884"/>
    </source>
</evidence>
<reference evidence="5 6" key="1">
    <citation type="journal article" date="2010" name="J. Bacteriol.">
        <title>Genome sequence of Lentisphaera araneosa HTCC2155T, the type species of the order Lentisphaerales in the phylum Lentisphaerae.</title>
        <authorList>
            <person name="Thrash J.C."/>
            <person name="Cho J.C."/>
            <person name="Vergin K.L."/>
            <person name="Morris R.M."/>
            <person name="Giovannoni S.J."/>
        </authorList>
    </citation>
    <scope>NUCLEOTIDE SEQUENCE [LARGE SCALE GENOMIC DNA]</scope>
    <source>
        <strain evidence="5 6">HTCC2155</strain>
    </source>
</reference>
<dbReference type="InterPro" id="IPR000917">
    <property type="entry name" value="Sulfatase_N"/>
</dbReference>
<evidence type="ECO:0000256" key="2">
    <source>
        <dbReference type="ARBA" id="ARBA00022801"/>
    </source>
</evidence>